<name>A0A7R7ZRS7_ASPCH</name>
<dbReference type="GeneID" id="66986482"/>
<keyword evidence="4" id="KW-1185">Reference proteome</keyword>
<organism evidence="3 4">
    <name type="scientific">Aspergillus chevalieri</name>
    <name type="common">Eurotium chevalieri</name>
    <dbReference type="NCBI Taxonomy" id="182096"/>
    <lineage>
        <taxon>Eukaryota</taxon>
        <taxon>Fungi</taxon>
        <taxon>Dikarya</taxon>
        <taxon>Ascomycota</taxon>
        <taxon>Pezizomycotina</taxon>
        <taxon>Eurotiomycetes</taxon>
        <taxon>Eurotiomycetidae</taxon>
        <taxon>Eurotiales</taxon>
        <taxon>Aspergillaceae</taxon>
        <taxon>Aspergillus</taxon>
        <taxon>Aspergillus subgen. Aspergillus</taxon>
    </lineage>
</organism>
<evidence type="ECO:0000313" key="3">
    <source>
        <dbReference type="EMBL" id="BCR92133.1"/>
    </source>
</evidence>
<dbReference type="CDD" id="cd09630">
    <property type="entry name" value="CDH_like_cytochrome"/>
    <property type="match status" value="1"/>
</dbReference>
<sequence length="289" mass="30787">MSLASNERESNCNRFMAGMLTRPALLSNLFILTMMLLNRTFAAIVAVCTLLSGCLAQDPLPTTYKDPKTGISFDTWNVPGSSGTGGLTFGMALPSTALEDDATEFIGYLHCAANNATTARGWCGISLGGSMVDSLLLIAYPDRGRVRTSLRFTSGYTMPGVYTGNATVTQISSAVNATGFSLTFHCRDCLHWSQNGTTGSASTSGSMLDFGYAQSIEAPVNPSCPDGIRLARHDSQGTWTALLDSAASESYDKWRALANHTVPTNCTNTRGRNSSVPSPSRLFGNRLFG</sequence>
<evidence type="ECO:0000313" key="4">
    <source>
        <dbReference type="Proteomes" id="UP000637239"/>
    </source>
</evidence>
<feature type="region of interest" description="Disordered" evidence="1">
    <location>
        <begin position="267"/>
        <end position="289"/>
    </location>
</feature>
<protein>
    <recommendedName>
        <fullName evidence="2">Cellobiose dehydrogenase-like cytochrome domain-containing protein</fullName>
    </recommendedName>
</protein>
<dbReference type="KEGG" id="ache:ACHE_80033S"/>
<dbReference type="InterPro" id="IPR015920">
    <property type="entry name" value="Cellobiose_DH-like_cyt"/>
</dbReference>
<reference evidence="3" key="2">
    <citation type="submission" date="2021-02" db="EMBL/GenBank/DDBJ databases">
        <title>Aspergillus chevalieri M1 genome sequence.</title>
        <authorList>
            <person name="Kadooka C."/>
            <person name="Mori K."/>
            <person name="Futagami T."/>
        </authorList>
    </citation>
    <scope>NUCLEOTIDE SEQUENCE</scope>
    <source>
        <strain evidence="3">M1</strain>
    </source>
</reference>
<dbReference type="PANTHER" id="PTHR47190">
    <property type="entry name" value="DEHYDROGENASE, PUTATIVE-RELATED"/>
    <property type="match status" value="1"/>
</dbReference>
<feature type="compositionally biased region" description="Polar residues" evidence="1">
    <location>
        <begin position="267"/>
        <end position="278"/>
    </location>
</feature>
<dbReference type="AlphaFoldDB" id="A0A7R7ZRS7"/>
<dbReference type="SUPFAM" id="SSF49344">
    <property type="entry name" value="CBD9-like"/>
    <property type="match status" value="1"/>
</dbReference>
<dbReference type="PANTHER" id="PTHR47190:SF2">
    <property type="entry name" value="CELLOBIOSE DEHYDROGENASE (AFU_ORTHOLOGUE AFUA_2G17620)"/>
    <property type="match status" value="1"/>
</dbReference>
<dbReference type="InterPro" id="IPR053208">
    <property type="entry name" value="GMC_Oxidoreductase_CD"/>
</dbReference>
<accession>A0A7R7ZRS7</accession>
<dbReference type="EMBL" id="AP024423">
    <property type="protein sequence ID" value="BCR92133.1"/>
    <property type="molecule type" value="Genomic_DNA"/>
</dbReference>
<dbReference type="FunFam" id="2.60.40.1210:FF:000004">
    <property type="entry name" value="Cellobiose dehydrogenase"/>
    <property type="match status" value="1"/>
</dbReference>
<dbReference type="Pfam" id="PF16010">
    <property type="entry name" value="CDH-cyt"/>
    <property type="match status" value="1"/>
</dbReference>
<dbReference type="Proteomes" id="UP000637239">
    <property type="component" value="Chromosome 8"/>
</dbReference>
<evidence type="ECO:0000256" key="1">
    <source>
        <dbReference type="SAM" id="MobiDB-lite"/>
    </source>
</evidence>
<reference evidence="3" key="1">
    <citation type="submission" date="2021-01" db="EMBL/GenBank/DDBJ databases">
        <authorList>
            <consortium name="Aspergillus chevalieri M1 genome sequencing consortium"/>
            <person name="Kazuki M."/>
            <person name="Futagami T."/>
        </authorList>
    </citation>
    <scope>NUCLEOTIDE SEQUENCE</scope>
    <source>
        <strain evidence="3">M1</strain>
    </source>
</reference>
<dbReference type="Gene3D" id="2.60.40.1210">
    <property type="entry name" value="Cellobiose dehydrogenase, cytochrome domain"/>
    <property type="match status" value="1"/>
</dbReference>
<dbReference type="RefSeq" id="XP_043140646.1">
    <property type="nucleotide sequence ID" value="XM_043283359.1"/>
</dbReference>
<gene>
    <name evidence="3" type="ORF">ACHE_80033S</name>
</gene>
<evidence type="ECO:0000259" key="2">
    <source>
        <dbReference type="Pfam" id="PF16010"/>
    </source>
</evidence>
<feature type="domain" description="Cellobiose dehydrogenase-like cytochrome" evidence="2">
    <location>
        <begin position="64"/>
        <end position="252"/>
    </location>
</feature>
<proteinExistence type="predicted"/>